<gene>
    <name evidence="10" type="ORF">F8388_024319</name>
    <name evidence="11" type="ORF">G4B88_004018</name>
</gene>
<evidence type="ECO:0000256" key="4">
    <source>
        <dbReference type="ARBA" id="ARBA00022776"/>
    </source>
</evidence>
<feature type="compositionally biased region" description="Basic and acidic residues" evidence="8">
    <location>
        <begin position="960"/>
        <end position="970"/>
    </location>
</feature>
<keyword evidence="7" id="KW-0131">Cell cycle</keyword>
<dbReference type="GO" id="GO:0006281">
    <property type="term" value="P:DNA repair"/>
    <property type="evidence" value="ECO:0007669"/>
    <property type="project" value="UniProtKB-KW"/>
</dbReference>
<dbReference type="GO" id="GO:0000785">
    <property type="term" value="C:chromatin"/>
    <property type="evidence" value="ECO:0007669"/>
    <property type="project" value="TreeGrafter"/>
</dbReference>
<feature type="compositionally biased region" description="Polar residues" evidence="8">
    <location>
        <begin position="582"/>
        <end position="592"/>
    </location>
</feature>
<evidence type="ECO:0000256" key="6">
    <source>
        <dbReference type="ARBA" id="ARBA00023242"/>
    </source>
</evidence>
<evidence type="ECO:0000256" key="8">
    <source>
        <dbReference type="SAM" id="MobiDB-lite"/>
    </source>
</evidence>
<dbReference type="Gene3D" id="2.30.30.140">
    <property type="match status" value="1"/>
</dbReference>
<dbReference type="InterPro" id="IPR002999">
    <property type="entry name" value="Tudor"/>
</dbReference>
<feature type="compositionally biased region" description="Polar residues" evidence="8">
    <location>
        <begin position="798"/>
        <end position="810"/>
    </location>
</feature>
<proteinExistence type="predicted"/>
<sequence length="1032" mass="113552">MSSLSQEVLKHNLTDVGRRLLTISGSITDLLNLIERAENLLSNVEQTELVSLEVVISPALTALISDELFKHSDTDVKLSVLTCITEIIRITAPDPPYKDEQMKEIFKSTVVAFEYLSLESGRRFTKAMHILDVVCKIRSCLLMMDLGCDALVYEMFRIFFEQIRSNHPPSIFSSMEQIMTLVLEESEDIPSDIFTLLLSSVNKKKQNISSACLKLGETVFTMCASKLKPYIKTAVTSMKIDVNDYAPIVATLCPKTNNHKAAKETEKTSQGANGGNADQKGDSLRALMPPPRWPTSDNNGKHNSCKELHTERAADSSDVAEPSSILNKSAEEPSNSLMSAVEGNSKGADSSGTAEHESEPVQTSRKNPKDIAKGKEPVSVEEDTDTAPKKRGQKSNTSMDAEEAPGEREDSRNTSREEKKETDSVMKSTKAAKSENEPTSATKKRGQSSNSSSIKSEEGDDHAGRSSRLRNTDNGKGNVTELAPQLDKSKRKNVAQYQRSRGKGKMSTLNQEADTKSQTDIKEKAKVIVNLNLNEKPEDTGSVEENDQENSTKLELAAASEGPRQPPEEKQQEQSTVKSEDVNVNDNLSALRTTRKRRRAVHYSNNDTNEGSLHKGWGSRTGTKFSSSSKTTFKKEHVIGKEEASEMPNLGELLIGTRIKVWWPLDKEFYEGIVKSYDPVKKKHQVLYIDGDQETLNLQHQRWEPIVDDALAEEGKKTDLPGPDSSSQINSLEAVTPVQVKPDQADDFSDEGIPKGRLRRTKSVNRKQAKSSDRAKAVSSSGRNSGRKKSKREKQAETSDQAKANSSLKRSSGRKVENTKGPSREKEAKTSDQAKADPSPKRNSGQKVQAKSNQEKEAKISDPPKADPTPERNSGLKVQSKKSNSNLEKQAKRSDQSKADPPSGRQGTRAQKRASEEPNEVKKSDQGKTDSFLETLACLRKRVKKSANSDKGKQPKGSHSKADSSTKRTEMPTSAADAPLLDNPVEAVVDKKLKDNDSNSGAVVDTKITEEMAESIEKKNPKVDNENGASKV</sequence>
<dbReference type="SUPFAM" id="SSF48371">
    <property type="entry name" value="ARM repeat"/>
    <property type="match status" value="1"/>
</dbReference>
<comment type="caution">
    <text evidence="10">The sequence shown here is derived from an EMBL/GenBank/DDBJ whole genome shotgun (WGS) entry which is preliminary data.</text>
</comment>
<feature type="compositionally biased region" description="Basic residues" evidence="8">
    <location>
        <begin position="756"/>
        <end position="769"/>
    </location>
</feature>
<feature type="compositionally biased region" description="Polar residues" evidence="8">
    <location>
        <begin position="841"/>
        <end position="852"/>
    </location>
</feature>
<evidence type="ECO:0000256" key="1">
    <source>
        <dbReference type="ARBA" id="ARBA00004123"/>
    </source>
</evidence>
<feature type="compositionally biased region" description="Basic and acidic residues" evidence="8">
    <location>
        <begin position="1013"/>
        <end position="1025"/>
    </location>
</feature>
<protein>
    <recommendedName>
        <fullName evidence="9">Tudor domain-containing protein</fullName>
    </recommendedName>
</protein>
<dbReference type="EMBL" id="JAATIQ010000077">
    <property type="protein sequence ID" value="KAF4387691.1"/>
    <property type="molecule type" value="Genomic_DNA"/>
</dbReference>
<feature type="compositionally biased region" description="Basic and acidic residues" evidence="8">
    <location>
        <begin position="814"/>
        <end position="840"/>
    </location>
</feature>
<keyword evidence="4" id="KW-0498">Mitosis</keyword>
<feature type="compositionally biased region" description="Basic and acidic residues" evidence="8">
    <location>
        <begin position="405"/>
        <end position="424"/>
    </location>
</feature>
<dbReference type="Proteomes" id="UP000583929">
    <property type="component" value="Unassembled WGS sequence"/>
</dbReference>
<keyword evidence="6" id="KW-0539">Nucleus</keyword>
<feature type="compositionally biased region" description="Basic and acidic residues" evidence="8">
    <location>
        <begin position="367"/>
        <end position="378"/>
    </location>
</feature>
<dbReference type="CDD" id="cd20404">
    <property type="entry name" value="Tudor_Agenet_AtEML-like"/>
    <property type="match status" value="1"/>
</dbReference>
<keyword evidence="3" id="KW-0227">DNA damage</keyword>
<dbReference type="InterPro" id="IPR039776">
    <property type="entry name" value="Pds5"/>
</dbReference>
<organism evidence="10 12">
    <name type="scientific">Cannabis sativa</name>
    <name type="common">Hemp</name>
    <name type="synonym">Marijuana</name>
    <dbReference type="NCBI Taxonomy" id="3483"/>
    <lineage>
        <taxon>Eukaryota</taxon>
        <taxon>Viridiplantae</taxon>
        <taxon>Streptophyta</taxon>
        <taxon>Embryophyta</taxon>
        <taxon>Tracheophyta</taxon>
        <taxon>Spermatophyta</taxon>
        <taxon>Magnoliopsida</taxon>
        <taxon>eudicotyledons</taxon>
        <taxon>Gunneridae</taxon>
        <taxon>Pentapetalae</taxon>
        <taxon>rosids</taxon>
        <taxon>fabids</taxon>
        <taxon>Rosales</taxon>
        <taxon>Cannabaceae</taxon>
        <taxon>Cannabis</taxon>
    </lineage>
</organism>
<evidence type="ECO:0000313" key="13">
    <source>
        <dbReference type="Proteomes" id="UP000583929"/>
    </source>
</evidence>
<evidence type="ECO:0000256" key="7">
    <source>
        <dbReference type="ARBA" id="ARBA00023306"/>
    </source>
</evidence>
<feature type="domain" description="Tudor" evidence="9">
    <location>
        <begin position="651"/>
        <end position="709"/>
    </location>
</feature>
<feature type="compositionally biased region" description="Basic and acidic residues" evidence="8">
    <location>
        <begin position="913"/>
        <end position="928"/>
    </location>
</feature>
<feature type="region of interest" description="Disordered" evidence="8">
    <location>
        <begin position="260"/>
        <end position="629"/>
    </location>
</feature>
<dbReference type="SUPFAM" id="SSF63748">
    <property type="entry name" value="Tudor/PWWP/MBT"/>
    <property type="match status" value="1"/>
</dbReference>
<feature type="region of interest" description="Disordered" evidence="8">
    <location>
        <begin position="715"/>
        <end position="983"/>
    </location>
</feature>
<dbReference type="PANTHER" id="PTHR12663">
    <property type="entry name" value="ANDROGEN INDUCED INHIBITOR OF PROLIFERATION AS3 / PDS5-RELATED"/>
    <property type="match status" value="1"/>
</dbReference>
<feature type="compositionally biased region" description="Basic and acidic residues" evidence="8">
    <location>
        <begin position="889"/>
        <end position="898"/>
    </location>
</feature>
<dbReference type="GO" id="GO:0051301">
    <property type="term" value="P:cell division"/>
    <property type="evidence" value="ECO:0007669"/>
    <property type="project" value="UniProtKB-KW"/>
</dbReference>
<dbReference type="Proteomes" id="UP000525078">
    <property type="component" value="Unassembled WGS sequence"/>
</dbReference>
<dbReference type="GO" id="GO:0007064">
    <property type="term" value="P:mitotic sister chromatid cohesion"/>
    <property type="evidence" value="ECO:0007669"/>
    <property type="project" value="InterPro"/>
</dbReference>
<dbReference type="Pfam" id="PF20168">
    <property type="entry name" value="PDS5"/>
    <property type="match status" value="1"/>
</dbReference>
<comment type="subcellular location">
    <subcellularLocation>
        <location evidence="1">Nucleus</location>
    </subcellularLocation>
</comment>
<evidence type="ECO:0000256" key="5">
    <source>
        <dbReference type="ARBA" id="ARBA00023204"/>
    </source>
</evidence>
<dbReference type="GO" id="GO:0005634">
    <property type="term" value="C:nucleus"/>
    <property type="evidence" value="ECO:0007669"/>
    <property type="project" value="UniProtKB-SubCell"/>
</dbReference>
<dbReference type="SMART" id="SM00333">
    <property type="entry name" value="TUDOR"/>
    <property type="match status" value="1"/>
</dbReference>
<feature type="compositionally biased region" description="Polar residues" evidence="8">
    <location>
        <begin position="724"/>
        <end position="733"/>
    </location>
</feature>
<reference evidence="12 13" key="1">
    <citation type="journal article" date="2020" name="bioRxiv">
        <title>Sequence and annotation of 42 cannabis genomes reveals extensive copy number variation in cannabinoid synthesis and pathogen resistance genes.</title>
        <authorList>
            <person name="Mckernan K.J."/>
            <person name="Helbert Y."/>
            <person name="Kane L.T."/>
            <person name="Ebling H."/>
            <person name="Zhang L."/>
            <person name="Liu B."/>
            <person name="Eaton Z."/>
            <person name="Mclaughlin S."/>
            <person name="Kingan S."/>
            <person name="Baybayan P."/>
            <person name="Concepcion G."/>
            <person name="Jordan M."/>
            <person name="Riva A."/>
            <person name="Barbazuk W."/>
            <person name="Harkins T."/>
        </authorList>
    </citation>
    <scope>NUCLEOTIDE SEQUENCE [LARGE SCALE GENOMIC DNA]</scope>
    <source>
        <strain evidence="12 13">cv. Jamaican Lion 4</strain>
        <strain evidence="11">Father</strain>
        <strain evidence="10">Mother</strain>
        <tissue evidence="10">Leaf</tissue>
    </source>
</reference>
<keyword evidence="5" id="KW-0234">DNA repair</keyword>
<evidence type="ECO:0000313" key="11">
    <source>
        <dbReference type="EMBL" id="KAF4387691.1"/>
    </source>
</evidence>
<keyword evidence="2" id="KW-0132">Cell division</keyword>
<evidence type="ECO:0000259" key="9">
    <source>
        <dbReference type="SMART" id="SM00333"/>
    </source>
</evidence>
<dbReference type="AlphaFoldDB" id="A0A7J6E7C9"/>
<evidence type="ECO:0000256" key="3">
    <source>
        <dbReference type="ARBA" id="ARBA00022763"/>
    </source>
</evidence>
<feature type="compositionally biased region" description="Basic and acidic residues" evidence="8">
    <location>
        <begin position="455"/>
        <end position="464"/>
    </location>
</feature>
<evidence type="ECO:0000256" key="2">
    <source>
        <dbReference type="ARBA" id="ARBA00022618"/>
    </source>
</evidence>
<feature type="region of interest" description="Disordered" evidence="8">
    <location>
        <begin position="1013"/>
        <end position="1032"/>
    </location>
</feature>
<dbReference type="InterPro" id="IPR016024">
    <property type="entry name" value="ARM-type_fold"/>
</dbReference>
<feature type="compositionally biased region" description="Polar residues" evidence="8">
    <location>
        <begin position="324"/>
        <end position="338"/>
    </location>
</feature>
<feature type="compositionally biased region" description="Basic and acidic residues" evidence="8">
    <location>
        <begin position="853"/>
        <end position="870"/>
    </location>
</feature>
<evidence type="ECO:0000313" key="12">
    <source>
        <dbReference type="Proteomes" id="UP000525078"/>
    </source>
</evidence>
<feature type="compositionally biased region" description="Basic and acidic residues" evidence="8">
    <location>
        <begin position="513"/>
        <end position="526"/>
    </location>
</feature>
<name>A0A7J6E7C9_CANSA</name>
<keyword evidence="13" id="KW-1185">Reference proteome</keyword>
<feature type="compositionally biased region" description="Basic and acidic residues" evidence="8">
    <location>
        <begin position="304"/>
        <end position="315"/>
    </location>
</feature>
<dbReference type="EMBL" id="JAATIP010000290">
    <property type="protein sequence ID" value="KAF4353750.1"/>
    <property type="molecule type" value="Genomic_DNA"/>
</dbReference>
<dbReference type="GO" id="GO:0035825">
    <property type="term" value="P:homologous recombination"/>
    <property type="evidence" value="ECO:0007669"/>
    <property type="project" value="UniProtKB-ARBA"/>
</dbReference>
<dbReference type="PANTHER" id="PTHR12663:SF69">
    <property type="entry name" value="SISTER CHROMATID COHESION PROTEIN PDS5 HOMOLOG E"/>
    <property type="match status" value="1"/>
</dbReference>
<evidence type="ECO:0000313" key="10">
    <source>
        <dbReference type="EMBL" id="KAF4353750.1"/>
    </source>
</evidence>
<accession>A0A7J6E7C9</accession>